<dbReference type="AlphaFoldDB" id="A0AAP0BF99"/>
<evidence type="ECO:0000313" key="2">
    <source>
        <dbReference type="Proteomes" id="UP001418222"/>
    </source>
</evidence>
<keyword evidence="2" id="KW-1185">Reference proteome</keyword>
<name>A0AAP0BF99_9ASPA</name>
<comment type="caution">
    <text evidence="1">The sequence shown here is derived from an EMBL/GenBank/DDBJ whole genome shotgun (WGS) entry which is preliminary data.</text>
</comment>
<evidence type="ECO:0000313" key="1">
    <source>
        <dbReference type="EMBL" id="KAK8937149.1"/>
    </source>
</evidence>
<organism evidence="1 2">
    <name type="scientific">Platanthera zijinensis</name>
    <dbReference type="NCBI Taxonomy" id="2320716"/>
    <lineage>
        <taxon>Eukaryota</taxon>
        <taxon>Viridiplantae</taxon>
        <taxon>Streptophyta</taxon>
        <taxon>Embryophyta</taxon>
        <taxon>Tracheophyta</taxon>
        <taxon>Spermatophyta</taxon>
        <taxon>Magnoliopsida</taxon>
        <taxon>Liliopsida</taxon>
        <taxon>Asparagales</taxon>
        <taxon>Orchidaceae</taxon>
        <taxon>Orchidoideae</taxon>
        <taxon>Orchideae</taxon>
        <taxon>Orchidinae</taxon>
        <taxon>Platanthera</taxon>
    </lineage>
</organism>
<accession>A0AAP0BF99</accession>
<gene>
    <name evidence="1" type="ORF">KSP39_PZI012375</name>
</gene>
<protein>
    <submittedName>
        <fullName evidence="1">Uncharacterized protein</fullName>
    </submittedName>
</protein>
<dbReference type="EMBL" id="JBBWWQ010000010">
    <property type="protein sequence ID" value="KAK8937149.1"/>
    <property type="molecule type" value="Genomic_DNA"/>
</dbReference>
<reference evidence="1 2" key="1">
    <citation type="journal article" date="2022" name="Nat. Plants">
        <title>Genomes of leafy and leafless Platanthera orchids illuminate the evolution of mycoheterotrophy.</title>
        <authorList>
            <person name="Li M.H."/>
            <person name="Liu K.W."/>
            <person name="Li Z."/>
            <person name="Lu H.C."/>
            <person name="Ye Q.L."/>
            <person name="Zhang D."/>
            <person name="Wang J.Y."/>
            <person name="Li Y.F."/>
            <person name="Zhong Z.M."/>
            <person name="Liu X."/>
            <person name="Yu X."/>
            <person name="Liu D.K."/>
            <person name="Tu X.D."/>
            <person name="Liu B."/>
            <person name="Hao Y."/>
            <person name="Liao X.Y."/>
            <person name="Jiang Y.T."/>
            <person name="Sun W.H."/>
            <person name="Chen J."/>
            <person name="Chen Y.Q."/>
            <person name="Ai Y."/>
            <person name="Zhai J.W."/>
            <person name="Wu S.S."/>
            <person name="Zhou Z."/>
            <person name="Hsiao Y.Y."/>
            <person name="Wu W.L."/>
            <person name="Chen Y.Y."/>
            <person name="Lin Y.F."/>
            <person name="Hsu J.L."/>
            <person name="Li C.Y."/>
            <person name="Wang Z.W."/>
            <person name="Zhao X."/>
            <person name="Zhong W.Y."/>
            <person name="Ma X.K."/>
            <person name="Ma L."/>
            <person name="Huang J."/>
            <person name="Chen G.Z."/>
            <person name="Huang M.Z."/>
            <person name="Huang L."/>
            <person name="Peng D.H."/>
            <person name="Luo Y.B."/>
            <person name="Zou S.Q."/>
            <person name="Chen S.P."/>
            <person name="Lan S."/>
            <person name="Tsai W.C."/>
            <person name="Van de Peer Y."/>
            <person name="Liu Z.J."/>
        </authorList>
    </citation>
    <scope>NUCLEOTIDE SEQUENCE [LARGE SCALE GENOMIC DNA]</scope>
    <source>
        <strain evidence="1">Lor287</strain>
    </source>
</reference>
<sequence>MTEQRRCKRTSPIRPPAERVNRPAVLLPVSRDLLLSCDGVSWFDRGCSCAGAWTGSFVIIDFCDG</sequence>
<dbReference type="Proteomes" id="UP001418222">
    <property type="component" value="Unassembled WGS sequence"/>
</dbReference>
<proteinExistence type="predicted"/>